<dbReference type="Pfam" id="PF22942">
    <property type="entry name" value="DUF7025"/>
    <property type="match status" value="1"/>
</dbReference>
<dbReference type="GO" id="GO:0005524">
    <property type="term" value="F:ATP binding"/>
    <property type="evidence" value="ECO:0007669"/>
    <property type="project" value="InterPro"/>
</dbReference>
<accession>A0A2I1CRM8</accession>
<dbReference type="PANTHER" id="PTHR46411">
    <property type="entry name" value="FAMILY ATPASE, PUTATIVE-RELATED"/>
    <property type="match status" value="1"/>
</dbReference>
<dbReference type="RefSeq" id="XP_024688880.1">
    <property type="nucleotide sequence ID" value="XM_024840561.1"/>
</dbReference>
<feature type="domain" description="AAA+ ATPase" evidence="2">
    <location>
        <begin position="506"/>
        <end position="636"/>
    </location>
</feature>
<evidence type="ECO:0000313" key="4">
    <source>
        <dbReference type="Proteomes" id="UP000234254"/>
    </source>
</evidence>
<protein>
    <submittedName>
        <fullName evidence="3">P-loop containing nucleoside triphosphate hydrolase protein</fullName>
    </submittedName>
</protein>
<keyword evidence="4" id="KW-1185">Reference proteome</keyword>
<proteinExistence type="predicted"/>
<dbReference type="GO" id="GO:0016887">
    <property type="term" value="F:ATP hydrolysis activity"/>
    <property type="evidence" value="ECO:0007669"/>
    <property type="project" value="InterPro"/>
</dbReference>
<dbReference type="OrthoDB" id="10042665at2759"/>
<dbReference type="SMART" id="SM00382">
    <property type="entry name" value="AAA"/>
    <property type="match status" value="1"/>
</dbReference>
<dbReference type="Proteomes" id="UP000234254">
    <property type="component" value="Unassembled WGS sequence"/>
</dbReference>
<dbReference type="VEuPathDB" id="FungiDB:P168DRAFT_322345"/>
<dbReference type="Pfam" id="PF00004">
    <property type="entry name" value="AAA"/>
    <property type="match status" value="1"/>
</dbReference>
<comment type="caution">
    <text evidence="3">The sequence shown here is derived from an EMBL/GenBank/DDBJ whole genome shotgun (WGS) entry which is preliminary data.</text>
</comment>
<sequence length="739" mass="84869">MTTDQPDITLATEEKITASDTEMDTTHDTHPTQTPDNPESGIVYHRSDEMLSRLRRSAERPTIQLESTHEWLWVTPIGLGSNMDSWEIVLRDNKLRDCIAKVIAKYNGHIGSNVWQESRVTLSSPFKALIFNHAELKIEAQSTSLDPTTRGRLQCLLQVVEKIHDPVRWRIPKLVDDLWNFRIQYALLWTLFRPGSLVVGAWNSAHDLQVFQVHDTSYSSKEKTLYPTDHVYARNELVITAWMWDWDGKKIVRTMFDFRISEYSGDKPPAELKCYPVAFYDGEGHRGLEAIRGTSVYRDRRTNFLRYALDHRHLGLQRYSGDLYGGISAFQSNREKADMAAMGFRAALWPTVPPRVVKIDEDIILDTVNYMRKGGGSRALNMFEPVSSAKFCHCQLCLNPETKRWRDDTEAKVTRPFNYNDLLLPPRLFGFALNWKEWGQFFLNDIERTEPAEMGEFEGEMKGLVLPDEVSQNEQRHIFTMVSNHWHVMAKPRGQRIADMIGGKGESLILLFHGHSGTGKTLYAESLAKSSGRPLFKVGTSDIGLNAPRAERTLKNIFELAEAWKAVLLIDEADVLLDARGSANESLVTKNALVSVLLREVEYFKGVLIMTTNRVVAFDPAILSRIHHAVNFGEPNSDQEYRIWKLWIDRLHEQGLCDDSSDLRKWAKETTKASRRYILSGREIRNVFIMAQMLVERPNSDLRIKREHLTAAYNYKKDFRTDTEHLRTQANQLLAAQKK</sequence>
<gene>
    <name evidence="3" type="ORF">P168DRAFT_322345</name>
</gene>
<dbReference type="CDD" id="cd19481">
    <property type="entry name" value="RecA-like_protease"/>
    <property type="match status" value="1"/>
</dbReference>
<evidence type="ECO:0000259" key="2">
    <source>
        <dbReference type="SMART" id="SM00382"/>
    </source>
</evidence>
<dbReference type="InterPro" id="IPR027417">
    <property type="entry name" value="P-loop_NTPase"/>
</dbReference>
<evidence type="ECO:0000313" key="3">
    <source>
        <dbReference type="EMBL" id="PKY00286.1"/>
    </source>
</evidence>
<dbReference type="PANTHER" id="PTHR46411:SF2">
    <property type="entry name" value="AAA+ ATPASE DOMAIN-CONTAINING PROTEIN"/>
    <property type="match status" value="1"/>
</dbReference>
<name>A0A2I1CRM8_ASPC2</name>
<evidence type="ECO:0000256" key="1">
    <source>
        <dbReference type="SAM" id="MobiDB-lite"/>
    </source>
</evidence>
<keyword evidence="3" id="KW-0378">Hydrolase</keyword>
<dbReference type="AlphaFoldDB" id="A0A2I1CRM8"/>
<dbReference type="InterPro" id="IPR054289">
    <property type="entry name" value="DUF7025"/>
</dbReference>
<dbReference type="EMBL" id="MSFM01000015">
    <property type="protein sequence ID" value="PKY00286.1"/>
    <property type="molecule type" value="Genomic_DNA"/>
</dbReference>
<reference evidence="3" key="1">
    <citation type="submission" date="2016-12" db="EMBL/GenBank/DDBJ databases">
        <title>The genomes of Aspergillus section Nigri reveals drivers in fungal speciation.</title>
        <authorList>
            <consortium name="DOE Joint Genome Institute"/>
            <person name="Vesth T.C."/>
            <person name="Nybo J."/>
            <person name="Theobald S."/>
            <person name="Brandl J."/>
            <person name="Frisvad J.C."/>
            <person name="Nielsen K.F."/>
            <person name="Lyhne E.K."/>
            <person name="Kogle M.E."/>
            <person name="Kuo A."/>
            <person name="Riley R."/>
            <person name="Clum A."/>
            <person name="Nolan M."/>
            <person name="Lipzen A."/>
            <person name="Salamov A."/>
            <person name="Henrissat B."/>
            <person name="Wiebenga A."/>
            <person name="De vries R.P."/>
            <person name="Grigoriev I.V."/>
            <person name="Mortensen U.H."/>
            <person name="Andersen M.R."/>
            <person name="Baker S.E."/>
        </authorList>
    </citation>
    <scope>NUCLEOTIDE SEQUENCE</scope>
    <source>
        <strain evidence="3">IBT 28561</strain>
    </source>
</reference>
<dbReference type="SUPFAM" id="SSF52540">
    <property type="entry name" value="P-loop containing nucleoside triphosphate hydrolases"/>
    <property type="match status" value="1"/>
</dbReference>
<dbReference type="GeneID" id="36548085"/>
<dbReference type="Gene3D" id="3.40.50.300">
    <property type="entry name" value="P-loop containing nucleotide triphosphate hydrolases"/>
    <property type="match status" value="1"/>
</dbReference>
<organism evidence="3 4">
    <name type="scientific">Aspergillus campestris (strain IBT 28561)</name>
    <dbReference type="NCBI Taxonomy" id="1392248"/>
    <lineage>
        <taxon>Eukaryota</taxon>
        <taxon>Fungi</taxon>
        <taxon>Dikarya</taxon>
        <taxon>Ascomycota</taxon>
        <taxon>Pezizomycotina</taxon>
        <taxon>Eurotiomycetes</taxon>
        <taxon>Eurotiomycetidae</taxon>
        <taxon>Eurotiales</taxon>
        <taxon>Aspergillaceae</taxon>
        <taxon>Aspergillus</taxon>
        <taxon>Aspergillus subgen. Circumdati</taxon>
    </lineage>
</organism>
<feature type="region of interest" description="Disordered" evidence="1">
    <location>
        <begin position="1"/>
        <end position="42"/>
    </location>
</feature>
<dbReference type="InterPro" id="IPR003959">
    <property type="entry name" value="ATPase_AAA_core"/>
</dbReference>
<dbReference type="InterPro" id="IPR003593">
    <property type="entry name" value="AAA+_ATPase"/>
</dbReference>